<dbReference type="SUPFAM" id="SSF48403">
    <property type="entry name" value="Ankyrin repeat"/>
    <property type="match status" value="2"/>
</dbReference>
<dbReference type="PROSITE" id="PS50181">
    <property type="entry name" value="FBOX"/>
    <property type="match status" value="1"/>
</dbReference>
<keyword evidence="5" id="KW-1185">Reference proteome</keyword>
<dbReference type="InterPro" id="IPR002110">
    <property type="entry name" value="Ankyrin_rpt"/>
</dbReference>
<dbReference type="PANTHER" id="PTHR24198:SF165">
    <property type="entry name" value="ANKYRIN REPEAT-CONTAINING PROTEIN-RELATED"/>
    <property type="match status" value="1"/>
</dbReference>
<organism evidence="4 5">
    <name type="scientific">Podospora appendiculata</name>
    <dbReference type="NCBI Taxonomy" id="314037"/>
    <lineage>
        <taxon>Eukaryota</taxon>
        <taxon>Fungi</taxon>
        <taxon>Dikarya</taxon>
        <taxon>Ascomycota</taxon>
        <taxon>Pezizomycotina</taxon>
        <taxon>Sordariomycetes</taxon>
        <taxon>Sordariomycetidae</taxon>
        <taxon>Sordariales</taxon>
        <taxon>Podosporaceae</taxon>
        <taxon>Podospora</taxon>
    </lineage>
</organism>
<dbReference type="PANTHER" id="PTHR24198">
    <property type="entry name" value="ANKYRIN REPEAT AND PROTEIN KINASE DOMAIN-CONTAINING PROTEIN"/>
    <property type="match status" value="1"/>
</dbReference>
<dbReference type="Proteomes" id="UP001270362">
    <property type="component" value="Unassembled WGS sequence"/>
</dbReference>
<evidence type="ECO:0000259" key="3">
    <source>
        <dbReference type="PROSITE" id="PS50181"/>
    </source>
</evidence>
<protein>
    <recommendedName>
        <fullName evidence="3">F-box domain-containing protein</fullName>
    </recommendedName>
</protein>
<name>A0AAE0X6N6_9PEZI</name>
<evidence type="ECO:0000256" key="1">
    <source>
        <dbReference type="ARBA" id="ARBA00022737"/>
    </source>
</evidence>
<dbReference type="SMART" id="SM00248">
    <property type="entry name" value="ANK"/>
    <property type="match status" value="8"/>
</dbReference>
<comment type="caution">
    <text evidence="4">The sequence shown here is derived from an EMBL/GenBank/DDBJ whole genome shotgun (WGS) entry which is preliminary data.</text>
</comment>
<dbReference type="Gene3D" id="1.25.40.20">
    <property type="entry name" value="Ankyrin repeat-containing domain"/>
    <property type="match status" value="3"/>
</dbReference>
<dbReference type="EMBL" id="JAULSO010000003">
    <property type="protein sequence ID" value="KAK3686182.1"/>
    <property type="molecule type" value="Genomic_DNA"/>
</dbReference>
<reference evidence="4" key="1">
    <citation type="journal article" date="2023" name="Mol. Phylogenet. Evol.">
        <title>Genome-scale phylogeny and comparative genomics of the fungal order Sordariales.</title>
        <authorList>
            <person name="Hensen N."/>
            <person name="Bonometti L."/>
            <person name="Westerberg I."/>
            <person name="Brannstrom I.O."/>
            <person name="Guillou S."/>
            <person name="Cros-Aarteil S."/>
            <person name="Calhoun S."/>
            <person name="Haridas S."/>
            <person name="Kuo A."/>
            <person name="Mondo S."/>
            <person name="Pangilinan J."/>
            <person name="Riley R."/>
            <person name="LaButti K."/>
            <person name="Andreopoulos B."/>
            <person name="Lipzen A."/>
            <person name="Chen C."/>
            <person name="Yan M."/>
            <person name="Daum C."/>
            <person name="Ng V."/>
            <person name="Clum A."/>
            <person name="Steindorff A."/>
            <person name="Ohm R.A."/>
            <person name="Martin F."/>
            <person name="Silar P."/>
            <person name="Natvig D.O."/>
            <person name="Lalanne C."/>
            <person name="Gautier V."/>
            <person name="Ament-Velasquez S.L."/>
            <person name="Kruys A."/>
            <person name="Hutchinson M.I."/>
            <person name="Powell A.J."/>
            <person name="Barry K."/>
            <person name="Miller A.N."/>
            <person name="Grigoriev I.V."/>
            <person name="Debuchy R."/>
            <person name="Gladieux P."/>
            <person name="Hiltunen Thoren M."/>
            <person name="Johannesson H."/>
        </authorList>
    </citation>
    <scope>NUCLEOTIDE SEQUENCE</scope>
    <source>
        <strain evidence="4">CBS 314.62</strain>
    </source>
</reference>
<dbReference type="AlphaFoldDB" id="A0AAE0X6N6"/>
<dbReference type="InterPro" id="IPR036770">
    <property type="entry name" value="Ankyrin_rpt-contain_sf"/>
</dbReference>
<gene>
    <name evidence="4" type="ORF">B0T22DRAFT_492962</name>
</gene>
<evidence type="ECO:0000256" key="2">
    <source>
        <dbReference type="ARBA" id="ARBA00023043"/>
    </source>
</evidence>
<proteinExistence type="predicted"/>
<accession>A0AAE0X6N6</accession>
<dbReference type="InterPro" id="IPR001810">
    <property type="entry name" value="F-box_dom"/>
</dbReference>
<reference evidence="4" key="2">
    <citation type="submission" date="2023-06" db="EMBL/GenBank/DDBJ databases">
        <authorList>
            <consortium name="Lawrence Berkeley National Laboratory"/>
            <person name="Haridas S."/>
            <person name="Hensen N."/>
            <person name="Bonometti L."/>
            <person name="Westerberg I."/>
            <person name="Brannstrom I.O."/>
            <person name="Guillou S."/>
            <person name="Cros-Aarteil S."/>
            <person name="Calhoun S."/>
            <person name="Kuo A."/>
            <person name="Mondo S."/>
            <person name="Pangilinan J."/>
            <person name="Riley R."/>
            <person name="Labutti K."/>
            <person name="Andreopoulos B."/>
            <person name="Lipzen A."/>
            <person name="Chen C."/>
            <person name="Yanf M."/>
            <person name="Daum C."/>
            <person name="Ng V."/>
            <person name="Clum A."/>
            <person name="Steindorff A."/>
            <person name="Ohm R."/>
            <person name="Martin F."/>
            <person name="Silar P."/>
            <person name="Natvig D."/>
            <person name="Lalanne C."/>
            <person name="Gautier V."/>
            <person name="Ament-Velasquez S.L."/>
            <person name="Kruys A."/>
            <person name="Hutchinson M.I."/>
            <person name="Powell A.J."/>
            <person name="Barry K."/>
            <person name="Miller A.N."/>
            <person name="Grigoriev I.V."/>
            <person name="Debuchy R."/>
            <person name="Gladieux P."/>
            <person name="Thoren M.H."/>
            <person name="Johannesson H."/>
        </authorList>
    </citation>
    <scope>NUCLEOTIDE SEQUENCE</scope>
    <source>
        <strain evidence="4">CBS 314.62</strain>
    </source>
</reference>
<sequence length="926" mass="104237">MANLPVDLFLEIADHLTDGALVNLSATNRSLHALLKSEVLKRLKASATEGPGALFWACFGGYSDAVEALLDGGANPNLGFSRPRGFGHNLWAEDSPQPPVMLKKAFKCIATSDGDVYHGSTHYFETCDLIRFYNSYQEFLENLLHGRCRHEYPYPSKSRFWAEYIPCDCALYFPLHLAVFRGHLDVVKRLIEKDLSPSTEWDAELAMLTPLAVAIQFGHAEVAKFILQVETSRLPNVVLSSLCQPMSPLHFATIKGTPEITRQLFEVCGLDIAAVSQVNYEGLPPIWLAYLRGNWEAVSALQDVGANIDHDLANGFTPLQSFPDAHDLIEAIPGRDRVVEEPEVSVHVRLENEKFQGLCGLEIACCALGSPKNMWPGQEEEFYPLFSASLPESRSTDTKTHGNEDPLPEVYAPITCFSLDQKNRGVTAPGIVTFLFQRQGHRYDNDNYKLLYGSDYGHYWLNSKRSEYLARLLHLGADPTATDKFGNNLVELALAQWDFDSCLVIAQYNNKAADTFARHWTLDKFMSYFINSKTRPSVQYWPAICTHGLQAFVSLGLATERSIATRLLLGQLVVTFVREGYMRCPEGEEYLKYFLHLEGLPVGFLENPVDGDTLLHHALESINDLNYRFSEWHTYAMQIILHAGADANRPDWLGVLPIVKAVSRDLRAIIAVRLVWALLDHGARVHLECPPEGAPASMGPRAYEEFNPVVAAIRSARRIDKMEALYKASFPSDDDNNVNNSAPEDLDQEEEPDVNRWEVLKLLLKERPLFRCPRALSAALQARYLEEAFASGNPKVVELLVTYGANPNKRVENGNTALLWAIKMLVDLSFGRLYMKPMYMHDTDIDEIGRLIKHLLHYGADIHTPDRTGQKISTLEYLRELFVVKRKRCWGGEREFVRNRLVAEEILFTEDGDGLAVEGRKMSGRS</sequence>
<evidence type="ECO:0000313" key="5">
    <source>
        <dbReference type="Proteomes" id="UP001270362"/>
    </source>
</evidence>
<feature type="domain" description="F-box" evidence="3">
    <location>
        <begin position="1"/>
        <end position="43"/>
    </location>
</feature>
<evidence type="ECO:0000313" key="4">
    <source>
        <dbReference type="EMBL" id="KAK3686182.1"/>
    </source>
</evidence>
<keyword evidence="1" id="KW-0677">Repeat</keyword>
<dbReference type="Pfam" id="PF12796">
    <property type="entry name" value="Ank_2"/>
    <property type="match status" value="1"/>
</dbReference>
<keyword evidence="2" id="KW-0040">ANK repeat</keyword>